<reference evidence="1 2" key="1">
    <citation type="journal article" date="2016" name="Nat. Commun.">
        <title>Thousands of microbial genomes shed light on interconnected biogeochemical processes in an aquifer system.</title>
        <authorList>
            <person name="Anantharaman K."/>
            <person name="Brown C.T."/>
            <person name="Hug L.A."/>
            <person name="Sharon I."/>
            <person name="Castelle C.J."/>
            <person name="Probst A.J."/>
            <person name="Thomas B.C."/>
            <person name="Singh A."/>
            <person name="Wilkins M.J."/>
            <person name="Karaoz U."/>
            <person name="Brodie E.L."/>
            <person name="Williams K.H."/>
            <person name="Hubbard S.S."/>
            <person name="Banfield J.F."/>
        </authorList>
    </citation>
    <scope>NUCLEOTIDE SEQUENCE [LARGE SCALE GENOMIC DNA]</scope>
</reference>
<sequence length="187" mass="21431">MSLRLSILRDKQNELFALAQWEKISGYLHSWSAGFLTGLKVYQDGLPDTSEDNLNKIFAQAPGRNYRILRWLKSEGAVIMGTENTQLLLEEYRFLTGRYYASDEESWARATLEYVGRREQLLADRDTYIAQRIDNTLMPGEAGLLFIGLAHNIKPLLVNKMKLGEPGIFSSDRLLAKWGKEIECRNI</sequence>
<gene>
    <name evidence="1" type="ORF">A3C26_03685</name>
</gene>
<evidence type="ECO:0000313" key="1">
    <source>
        <dbReference type="EMBL" id="OGE26265.1"/>
    </source>
</evidence>
<name>A0A1F5JC89_9BACT</name>
<accession>A0A1F5JC89</accession>
<dbReference type="EMBL" id="MFCX01000013">
    <property type="protein sequence ID" value="OGE26265.1"/>
    <property type="molecule type" value="Genomic_DNA"/>
</dbReference>
<protein>
    <submittedName>
        <fullName evidence="1">Uncharacterized protein</fullName>
    </submittedName>
</protein>
<evidence type="ECO:0000313" key="2">
    <source>
        <dbReference type="Proteomes" id="UP000177042"/>
    </source>
</evidence>
<proteinExistence type="predicted"/>
<dbReference type="AlphaFoldDB" id="A0A1F5JC89"/>
<organism evidence="1 2">
    <name type="scientific">Candidatus Daviesbacteria bacterium RIFCSPHIGHO2_02_FULL_39_12</name>
    <dbReference type="NCBI Taxonomy" id="1797770"/>
    <lineage>
        <taxon>Bacteria</taxon>
        <taxon>Candidatus Daviesiibacteriota</taxon>
    </lineage>
</organism>
<comment type="caution">
    <text evidence="1">The sequence shown here is derived from an EMBL/GenBank/DDBJ whole genome shotgun (WGS) entry which is preliminary data.</text>
</comment>
<dbReference type="Proteomes" id="UP000177042">
    <property type="component" value="Unassembled WGS sequence"/>
</dbReference>